<accession>A0AAD8P9B2</accession>
<keyword evidence="1" id="KW-0732">Signal</keyword>
<sequence>MKGLAVLISSLIATGLVRCVPPEDRMDFPLTRSLKGQLDFFHEFLVLWNVKKDKYVRILRSHTRSHKVERYYNGIEEDMEVFFTEAVELRALLMKPQEVIYQQIPEEYNDRLLKVFGEAFRAMLYTRDDLISLLDDVDMHLSDECLINDGKAAEILLDYGFPRETLTDSRVKDLKEKLTKILDEGSNLNRLAKIHSVGLTLRVPHTLGEKLAWLHSFSSAAVKNGDIEASLLRLVEHDTNGKEFVDAIKDLQTEDGVLHKVVIDRVCGDDFTANRRVKVSGFREAELERHLGMLKAMVKGLREEIIDAALQLKDGLKGNKKTGKCPFGFDSGDEKDRTDGVRCEPEVLVSEDGPLAKIEKFLHKQEDSLVLDR</sequence>
<dbReference type="EMBL" id="JAVEPI010000002">
    <property type="protein sequence ID" value="KAK1443355.1"/>
    <property type="molecule type" value="Genomic_DNA"/>
</dbReference>
<dbReference type="AlphaFoldDB" id="A0AAD8P9B2"/>
<organism evidence="2 3">
    <name type="scientific">Babesia gibsoni</name>
    <dbReference type="NCBI Taxonomy" id="33632"/>
    <lineage>
        <taxon>Eukaryota</taxon>
        <taxon>Sar</taxon>
        <taxon>Alveolata</taxon>
        <taxon>Apicomplexa</taxon>
        <taxon>Aconoidasida</taxon>
        <taxon>Piroplasmida</taxon>
        <taxon>Babesiidae</taxon>
        <taxon>Babesia</taxon>
    </lineage>
</organism>
<comment type="caution">
    <text evidence="2">The sequence shown here is derived from an EMBL/GenBank/DDBJ whole genome shotgun (WGS) entry which is preliminary data.</text>
</comment>
<name>A0AAD8P9B2_BABGI</name>
<dbReference type="Proteomes" id="UP001230268">
    <property type="component" value="Unassembled WGS sequence"/>
</dbReference>
<feature type="chain" id="PRO_5042277216" evidence="1">
    <location>
        <begin position="20"/>
        <end position="373"/>
    </location>
</feature>
<proteinExistence type="predicted"/>
<keyword evidence="3" id="KW-1185">Reference proteome</keyword>
<evidence type="ECO:0000256" key="1">
    <source>
        <dbReference type="SAM" id="SignalP"/>
    </source>
</evidence>
<evidence type="ECO:0000313" key="3">
    <source>
        <dbReference type="Proteomes" id="UP001230268"/>
    </source>
</evidence>
<gene>
    <name evidence="2" type="ORF">BgAZ_202310</name>
</gene>
<reference evidence="2" key="1">
    <citation type="submission" date="2023-08" db="EMBL/GenBank/DDBJ databases">
        <title>Draft sequence of the Babesia gibsoni genome.</title>
        <authorList>
            <person name="Yamagishi J.Y."/>
            <person name="Xuan X.X."/>
        </authorList>
    </citation>
    <scope>NUCLEOTIDE SEQUENCE</scope>
    <source>
        <strain evidence="2">Azabu</strain>
    </source>
</reference>
<feature type="signal peptide" evidence="1">
    <location>
        <begin position="1"/>
        <end position="19"/>
    </location>
</feature>
<protein>
    <submittedName>
        <fullName evidence="2">Uncharacterized protein</fullName>
    </submittedName>
</protein>
<evidence type="ECO:0000313" key="2">
    <source>
        <dbReference type="EMBL" id="KAK1443355.1"/>
    </source>
</evidence>